<evidence type="ECO:0008006" key="5">
    <source>
        <dbReference type="Google" id="ProtNLM"/>
    </source>
</evidence>
<dbReference type="AlphaFoldDB" id="A0A9P4ISA1"/>
<dbReference type="SUPFAM" id="SSF51735">
    <property type="entry name" value="NAD(P)-binding Rossmann-fold domains"/>
    <property type="match status" value="1"/>
</dbReference>
<dbReference type="Proteomes" id="UP000799439">
    <property type="component" value="Unassembled WGS sequence"/>
</dbReference>
<organism evidence="3 4">
    <name type="scientific">Myriangium duriaei CBS 260.36</name>
    <dbReference type="NCBI Taxonomy" id="1168546"/>
    <lineage>
        <taxon>Eukaryota</taxon>
        <taxon>Fungi</taxon>
        <taxon>Dikarya</taxon>
        <taxon>Ascomycota</taxon>
        <taxon>Pezizomycotina</taxon>
        <taxon>Dothideomycetes</taxon>
        <taxon>Dothideomycetidae</taxon>
        <taxon>Myriangiales</taxon>
        <taxon>Myriangiaceae</taxon>
        <taxon>Myriangium</taxon>
    </lineage>
</organism>
<dbReference type="Gene3D" id="3.40.50.720">
    <property type="entry name" value="NAD(P)-binding Rossmann-like Domain"/>
    <property type="match status" value="1"/>
</dbReference>
<gene>
    <name evidence="3" type="ORF">K461DRAFT_329801</name>
</gene>
<name>A0A9P4ISA1_9PEZI</name>
<keyword evidence="1" id="KW-0521">NADP</keyword>
<keyword evidence="2" id="KW-0560">Oxidoreductase</keyword>
<dbReference type="PANTHER" id="PTHR47706:SF9">
    <property type="entry name" value="NMRA-LIKE DOMAIN-CONTAINING PROTEIN-RELATED"/>
    <property type="match status" value="1"/>
</dbReference>
<dbReference type="PANTHER" id="PTHR47706">
    <property type="entry name" value="NMRA-LIKE FAMILY PROTEIN"/>
    <property type="match status" value="1"/>
</dbReference>
<protein>
    <recommendedName>
        <fullName evidence="5">NmrA-like domain-containing protein</fullName>
    </recommendedName>
</protein>
<dbReference type="EMBL" id="ML996092">
    <property type="protein sequence ID" value="KAF2149093.1"/>
    <property type="molecule type" value="Genomic_DNA"/>
</dbReference>
<keyword evidence="4" id="KW-1185">Reference proteome</keyword>
<accession>A0A9P4ISA1</accession>
<dbReference type="InterPro" id="IPR036291">
    <property type="entry name" value="NAD(P)-bd_dom_sf"/>
</dbReference>
<dbReference type="OrthoDB" id="5283654at2759"/>
<proteinExistence type="predicted"/>
<evidence type="ECO:0000313" key="3">
    <source>
        <dbReference type="EMBL" id="KAF2149093.1"/>
    </source>
</evidence>
<evidence type="ECO:0000256" key="2">
    <source>
        <dbReference type="ARBA" id="ARBA00023002"/>
    </source>
</evidence>
<reference evidence="3" key="1">
    <citation type="journal article" date="2020" name="Stud. Mycol.">
        <title>101 Dothideomycetes genomes: a test case for predicting lifestyles and emergence of pathogens.</title>
        <authorList>
            <person name="Haridas S."/>
            <person name="Albert R."/>
            <person name="Binder M."/>
            <person name="Bloem J."/>
            <person name="Labutti K."/>
            <person name="Salamov A."/>
            <person name="Andreopoulos B."/>
            <person name="Baker S."/>
            <person name="Barry K."/>
            <person name="Bills G."/>
            <person name="Bluhm B."/>
            <person name="Cannon C."/>
            <person name="Castanera R."/>
            <person name="Culley D."/>
            <person name="Daum C."/>
            <person name="Ezra D."/>
            <person name="Gonzalez J."/>
            <person name="Henrissat B."/>
            <person name="Kuo A."/>
            <person name="Liang C."/>
            <person name="Lipzen A."/>
            <person name="Lutzoni F."/>
            <person name="Magnuson J."/>
            <person name="Mondo S."/>
            <person name="Nolan M."/>
            <person name="Ohm R."/>
            <person name="Pangilinan J."/>
            <person name="Park H.-J."/>
            <person name="Ramirez L."/>
            <person name="Alfaro M."/>
            <person name="Sun H."/>
            <person name="Tritt A."/>
            <person name="Yoshinaga Y."/>
            <person name="Zwiers L.-H."/>
            <person name="Turgeon B."/>
            <person name="Goodwin S."/>
            <person name="Spatafora J."/>
            <person name="Crous P."/>
            <person name="Grigoriev I."/>
        </authorList>
    </citation>
    <scope>NUCLEOTIDE SEQUENCE</scope>
    <source>
        <strain evidence="3">CBS 260.36</strain>
    </source>
</reference>
<evidence type="ECO:0000256" key="1">
    <source>
        <dbReference type="ARBA" id="ARBA00022857"/>
    </source>
</evidence>
<comment type="caution">
    <text evidence="3">The sequence shown here is derived from an EMBL/GenBank/DDBJ whole genome shotgun (WGS) entry which is preliminary data.</text>
</comment>
<dbReference type="InterPro" id="IPR051609">
    <property type="entry name" value="NmrA/Isoflavone_reductase-like"/>
</dbReference>
<evidence type="ECO:0000313" key="4">
    <source>
        <dbReference type="Proteomes" id="UP000799439"/>
    </source>
</evidence>
<sequence>MVHTVGLMGANGLVGRPTAQLLAQSAAQGKINLVILHRPGNIPVDFEGSTNVTLRAVDLDGPAADLEQAVRGIQTFINAVGFGALPSEPKLVDALAKSPDFVTFVPSTFSTTWTDEDVADEELGNIVRFIHGGLDRAHQIGAGTTVVYTGVFDIYFFEYAFVGSSVKQNLVWANKTQLQNRIPITSIEHLASALARIGTAEPKSVKNTEHSVVTFWPTGNEIAELYTKINGKPATIKDFTAADRDEIRADAAGFGPAKVGYWDHWKADSWDYEQEGRSYDRAYQGPGIEEVARRFA</sequence>
<dbReference type="GO" id="GO:0016491">
    <property type="term" value="F:oxidoreductase activity"/>
    <property type="evidence" value="ECO:0007669"/>
    <property type="project" value="UniProtKB-KW"/>
</dbReference>